<proteinExistence type="predicted"/>
<sequence length="166" mass="18700">MSAKIMTGLYLLILGICIGGIIVLGFTESTILNADALLRLNEYASSITKYDQGIILSDVVAKFGYIVIFAAIFILFYDTLSYRFQKSNFFVWILSILNTILMFLFGFFYAPKIVNVFAQEPKIMASPDSESLLNSAEIILQVLLVTLLIAFFIRITLLDKSNKRNQ</sequence>
<evidence type="ECO:0000313" key="2">
    <source>
        <dbReference type="EMBL" id="RDU62482.1"/>
    </source>
</evidence>
<comment type="caution">
    <text evidence="2">The sequence shown here is derived from an EMBL/GenBank/DDBJ whole genome shotgun (WGS) entry which is preliminary data.</text>
</comment>
<keyword evidence="1" id="KW-1133">Transmembrane helix</keyword>
<dbReference type="Proteomes" id="UP000256379">
    <property type="component" value="Unassembled WGS sequence"/>
</dbReference>
<dbReference type="EMBL" id="NXLQ01000031">
    <property type="protein sequence ID" value="RDU62482.1"/>
    <property type="molecule type" value="Genomic_DNA"/>
</dbReference>
<keyword evidence="3" id="KW-1185">Reference proteome</keyword>
<feature type="transmembrane region" description="Helical" evidence="1">
    <location>
        <begin position="89"/>
        <end position="110"/>
    </location>
</feature>
<organism evidence="2 3">
    <name type="scientific">Helicobacter didelphidarum</name>
    <dbReference type="NCBI Taxonomy" id="2040648"/>
    <lineage>
        <taxon>Bacteria</taxon>
        <taxon>Pseudomonadati</taxon>
        <taxon>Campylobacterota</taxon>
        <taxon>Epsilonproteobacteria</taxon>
        <taxon>Campylobacterales</taxon>
        <taxon>Helicobacteraceae</taxon>
        <taxon>Helicobacter</taxon>
    </lineage>
</organism>
<dbReference type="OrthoDB" id="5328677at2"/>
<keyword evidence="1" id="KW-0472">Membrane</keyword>
<reference evidence="2 3" key="1">
    <citation type="submission" date="2018-04" db="EMBL/GenBank/DDBJ databases">
        <title>Novel Campyloabacter and Helicobacter Species and Strains.</title>
        <authorList>
            <person name="Mannion A.J."/>
            <person name="Shen Z."/>
            <person name="Fox J.G."/>
        </authorList>
    </citation>
    <scope>NUCLEOTIDE SEQUENCE [LARGE SCALE GENOMIC DNA]</scope>
    <source>
        <strain evidence="2 3">MIT 17-337</strain>
    </source>
</reference>
<keyword evidence="1" id="KW-0812">Transmembrane</keyword>
<evidence type="ECO:0008006" key="4">
    <source>
        <dbReference type="Google" id="ProtNLM"/>
    </source>
</evidence>
<feature type="transmembrane region" description="Helical" evidence="1">
    <location>
        <begin position="54"/>
        <end position="77"/>
    </location>
</feature>
<protein>
    <recommendedName>
        <fullName evidence="4">DUF4149 domain-containing protein</fullName>
    </recommendedName>
</protein>
<feature type="transmembrane region" description="Helical" evidence="1">
    <location>
        <begin position="138"/>
        <end position="157"/>
    </location>
</feature>
<dbReference type="RefSeq" id="WP_115543730.1">
    <property type="nucleotide sequence ID" value="NZ_NXLQ01000031.1"/>
</dbReference>
<gene>
    <name evidence="2" type="ORF">CQA53_09310</name>
</gene>
<feature type="transmembrane region" description="Helical" evidence="1">
    <location>
        <begin position="9"/>
        <end position="34"/>
    </location>
</feature>
<name>A0A3D8IBG7_9HELI</name>
<accession>A0A3D8IBG7</accession>
<evidence type="ECO:0000313" key="3">
    <source>
        <dbReference type="Proteomes" id="UP000256379"/>
    </source>
</evidence>
<evidence type="ECO:0000256" key="1">
    <source>
        <dbReference type="SAM" id="Phobius"/>
    </source>
</evidence>
<dbReference type="AlphaFoldDB" id="A0A3D8IBG7"/>